<accession>A0ABS2R7S9</accession>
<keyword evidence="2" id="KW-1185">Reference proteome</keyword>
<organism evidence="1 2">
    <name type="scientific">Siminovitchia thermophila</name>
    <dbReference type="NCBI Taxonomy" id="1245522"/>
    <lineage>
        <taxon>Bacteria</taxon>
        <taxon>Bacillati</taxon>
        <taxon>Bacillota</taxon>
        <taxon>Bacilli</taxon>
        <taxon>Bacillales</taxon>
        <taxon>Bacillaceae</taxon>
        <taxon>Siminovitchia</taxon>
    </lineage>
</organism>
<comment type="caution">
    <text evidence="1">The sequence shown here is derived from an EMBL/GenBank/DDBJ whole genome shotgun (WGS) entry which is preliminary data.</text>
</comment>
<dbReference type="EMBL" id="JAFBFH010000017">
    <property type="protein sequence ID" value="MBM7715707.1"/>
    <property type="molecule type" value="Genomic_DNA"/>
</dbReference>
<evidence type="ECO:0000313" key="1">
    <source>
        <dbReference type="EMBL" id="MBM7715707.1"/>
    </source>
</evidence>
<dbReference type="RefSeq" id="WP_171973765.1">
    <property type="nucleotide sequence ID" value="NZ_JAFBFH010000017.1"/>
</dbReference>
<protein>
    <submittedName>
        <fullName evidence="1">Uncharacterized protein</fullName>
    </submittedName>
</protein>
<evidence type="ECO:0000313" key="2">
    <source>
        <dbReference type="Proteomes" id="UP000823485"/>
    </source>
</evidence>
<dbReference type="Proteomes" id="UP000823485">
    <property type="component" value="Unassembled WGS sequence"/>
</dbReference>
<sequence>MNKAGPIIHGDRLLQGNMQQMSCLIHTVIPPAHPTDMILLGTEVETRDRK</sequence>
<gene>
    <name evidence="1" type="ORF">JOC94_002696</name>
</gene>
<name>A0ABS2R7S9_9BACI</name>
<proteinExistence type="predicted"/>
<reference evidence="1 2" key="1">
    <citation type="submission" date="2021-01" db="EMBL/GenBank/DDBJ databases">
        <title>Genomic Encyclopedia of Type Strains, Phase IV (KMG-IV): sequencing the most valuable type-strain genomes for metagenomic binning, comparative biology and taxonomic classification.</title>
        <authorList>
            <person name="Goeker M."/>
        </authorList>
    </citation>
    <scope>NUCLEOTIDE SEQUENCE [LARGE SCALE GENOMIC DNA]</scope>
    <source>
        <strain evidence="1 2">DSM 105453</strain>
    </source>
</reference>